<accession>A0A7I8BWS7</accession>
<keyword evidence="1" id="KW-0805">Transcription regulation</keyword>
<dbReference type="InterPro" id="IPR036390">
    <property type="entry name" value="WH_DNA-bd_sf"/>
</dbReference>
<keyword evidence="3" id="KW-0804">Transcription</keyword>
<keyword evidence="6" id="KW-1185">Reference proteome</keyword>
<protein>
    <submittedName>
        <fullName evidence="5">Transcriptional regulator</fullName>
    </submittedName>
</protein>
<dbReference type="InterPro" id="IPR001845">
    <property type="entry name" value="HTH_ArsR_DNA-bd_dom"/>
</dbReference>
<evidence type="ECO:0000256" key="2">
    <source>
        <dbReference type="ARBA" id="ARBA00023125"/>
    </source>
</evidence>
<dbReference type="PANTHER" id="PTHR33154:SF33">
    <property type="entry name" value="TRANSCRIPTIONAL REPRESSOR SDPR"/>
    <property type="match status" value="1"/>
</dbReference>
<dbReference type="PROSITE" id="PS50987">
    <property type="entry name" value="HTH_ARSR_2"/>
    <property type="match status" value="1"/>
</dbReference>
<reference evidence="5 6" key="1">
    <citation type="journal article" date="2020" name="Genes (Basel)">
        <title>Genomic Comparison of Insect Gut Symbionts from Divergent Burkholderia Subclades.</title>
        <authorList>
            <person name="Takeshita K."/>
            <person name="Kikuchi Y."/>
        </authorList>
    </citation>
    <scope>NUCLEOTIDE SEQUENCE [LARGE SCALE GENOMIC DNA]</scope>
    <source>
        <strain evidence="5 6">PGU16</strain>
        <plasmid evidence="5 6">PPGU16_p1</plasmid>
    </source>
</reference>
<feature type="domain" description="HTH arsR-type" evidence="4">
    <location>
        <begin position="5"/>
        <end position="112"/>
    </location>
</feature>
<dbReference type="SUPFAM" id="SSF46785">
    <property type="entry name" value="Winged helix' DNA-binding domain"/>
    <property type="match status" value="1"/>
</dbReference>
<evidence type="ECO:0000256" key="3">
    <source>
        <dbReference type="ARBA" id="ARBA00023163"/>
    </source>
</evidence>
<dbReference type="KEGG" id="plad:PPGU16_60020"/>
<dbReference type="InterPro" id="IPR011991">
    <property type="entry name" value="ArsR-like_HTH"/>
</dbReference>
<name>A0A7I8BWS7_9BURK</name>
<sequence length="115" mass="12819">MSAMSTTGTMIDFDAAIRALAHPFRRKVLQWLADPDKYFTEAEYCALRAVSAGMLHARSGLSQSTASGHLSQLERAGLIKTQKVGQWVFFSRNEDAIRELAEWLCVDIARISEKA</sequence>
<dbReference type="AlphaFoldDB" id="A0A7I8BWS7"/>
<dbReference type="Pfam" id="PF09339">
    <property type="entry name" value="HTH_IclR"/>
    <property type="match status" value="1"/>
</dbReference>
<proteinExistence type="predicted"/>
<dbReference type="InterPro" id="IPR051081">
    <property type="entry name" value="HTH_MetalResp_TranReg"/>
</dbReference>
<organism evidence="5 6">
    <name type="scientific">Paraburkholderia largidicola</name>
    <dbReference type="NCBI Taxonomy" id="3014751"/>
    <lineage>
        <taxon>Bacteria</taxon>
        <taxon>Pseudomonadati</taxon>
        <taxon>Pseudomonadota</taxon>
        <taxon>Betaproteobacteria</taxon>
        <taxon>Burkholderiales</taxon>
        <taxon>Burkholderiaceae</taxon>
        <taxon>Paraburkholderia</taxon>
    </lineage>
</organism>
<evidence type="ECO:0000256" key="1">
    <source>
        <dbReference type="ARBA" id="ARBA00023015"/>
    </source>
</evidence>
<evidence type="ECO:0000259" key="4">
    <source>
        <dbReference type="PROSITE" id="PS50987"/>
    </source>
</evidence>
<dbReference type="CDD" id="cd00090">
    <property type="entry name" value="HTH_ARSR"/>
    <property type="match status" value="1"/>
</dbReference>
<dbReference type="GO" id="GO:0003700">
    <property type="term" value="F:DNA-binding transcription factor activity"/>
    <property type="evidence" value="ECO:0007669"/>
    <property type="project" value="InterPro"/>
</dbReference>
<dbReference type="InterPro" id="IPR005471">
    <property type="entry name" value="Tscrpt_reg_IclR_N"/>
</dbReference>
<evidence type="ECO:0000313" key="5">
    <source>
        <dbReference type="EMBL" id="BCF92935.1"/>
    </source>
</evidence>
<dbReference type="SMART" id="SM00418">
    <property type="entry name" value="HTH_ARSR"/>
    <property type="match status" value="1"/>
</dbReference>
<gene>
    <name evidence="5" type="ORF">PPGU16_60020</name>
</gene>
<dbReference type="PANTHER" id="PTHR33154">
    <property type="entry name" value="TRANSCRIPTIONAL REGULATOR, ARSR FAMILY"/>
    <property type="match status" value="1"/>
</dbReference>
<dbReference type="GO" id="GO:0003677">
    <property type="term" value="F:DNA binding"/>
    <property type="evidence" value="ECO:0007669"/>
    <property type="project" value="UniProtKB-KW"/>
</dbReference>
<evidence type="ECO:0000313" key="6">
    <source>
        <dbReference type="Proteomes" id="UP000510888"/>
    </source>
</evidence>
<keyword evidence="2" id="KW-0238">DNA-binding</keyword>
<dbReference type="Proteomes" id="UP000510888">
    <property type="component" value="Plasmid PPGU16_p1"/>
</dbReference>
<dbReference type="InterPro" id="IPR036388">
    <property type="entry name" value="WH-like_DNA-bd_sf"/>
</dbReference>
<dbReference type="Gene3D" id="1.10.10.10">
    <property type="entry name" value="Winged helix-like DNA-binding domain superfamily/Winged helix DNA-binding domain"/>
    <property type="match status" value="1"/>
</dbReference>
<keyword evidence="5" id="KW-0614">Plasmid</keyword>
<dbReference type="EMBL" id="AP023176">
    <property type="protein sequence ID" value="BCF92935.1"/>
    <property type="molecule type" value="Genomic_DNA"/>
</dbReference>
<geneLocation type="plasmid" evidence="5 6">
    <name>PPGU16_p1</name>
</geneLocation>